<keyword evidence="6" id="KW-1278">Translocase</keyword>
<keyword evidence="2 6" id="KW-0597">Phosphoprotein</keyword>
<dbReference type="GO" id="GO:0005886">
    <property type="term" value="C:plasma membrane"/>
    <property type="evidence" value="ECO:0007669"/>
    <property type="project" value="UniProtKB-SubCell"/>
</dbReference>
<dbReference type="InterPro" id="IPR010209">
    <property type="entry name" value="Ion_transpt_RnfG/RsxG"/>
</dbReference>
<dbReference type="NCBIfam" id="TIGR01947">
    <property type="entry name" value="rnfG"/>
    <property type="match status" value="1"/>
</dbReference>
<dbReference type="GO" id="GO:0009055">
    <property type="term" value="F:electron transfer activity"/>
    <property type="evidence" value="ECO:0007669"/>
    <property type="project" value="InterPro"/>
</dbReference>
<dbReference type="STRING" id="39495.SAMN02745111_00142"/>
<dbReference type="AlphaFoldDB" id="A0A1T4V4X2"/>
<reference evidence="8 9" key="1">
    <citation type="submission" date="2017-02" db="EMBL/GenBank/DDBJ databases">
        <authorList>
            <person name="Peterson S.W."/>
        </authorList>
    </citation>
    <scope>NUCLEOTIDE SEQUENCE [LARGE SCALE GENOMIC DNA]</scope>
    <source>
        <strain evidence="8 9">ATCC 35992</strain>
    </source>
</reference>
<protein>
    <recommendedName>
        <fullName evidence="6">Ion-translocating oxidoreductase complex subunit G</fullName>
        <ecNumber evidence="6">7.-.-.-</ecNumber>
    </recommendedName>
    <alternativeName>
        <fullName evidence="6">Rnf electron transport complex subunit G</fullName>
    </alternativeName>
</protein>
<dbReference type="SMART" id="SM00900">
    <property type="entry name" value="FMN_bind"/>
    <property type="match status" value="1"/>
</dbReference>
<dbReference type="PANTHER" id="PTHR36118:SF1">
    <property type="entry name" value="ION-TRANSLOCATING OXIDOREDUCTASE COMPLEX SUBUNIT G"/>
    <property type="match status" value="1"/>
</dbReference>
<keyword evidence="6" id="KW-0812">Transmembrane</keyword>
<dbReference type="Proteomes" id="UP000190814">
    <property type="component" value="Unassembled WGS sequence"/>
</dbReference>
<dbReference type="EMBL" id="FUXZ01000002">
    <property type="protein sequence ID" value="SKA59985.1"/>
    <property type="molecule type" value="Genomic_DNA"/>
</dbReference>
<feature type="modified residue" description="FMN phosphoryl threonine" evidence="6">
    <location>
        <position position="178"/>
    </location>
</feature>
<dbReference type="HAMAP" id="MF_00479">
    <property type="entry name" value="RsxG_RnfG"/>
    <property type="match status" value="1"/>
</dbReference>
<comment type="subunit">
    <text evidence="6">The complex is composed of six subunits: RnfA, RnfB, RnfC, RnfD, RnfE and RnfG.</text>
</comment>
<dbReference type="GO" id="GO:0022900">
    <property type="term" value="P:electron transport chain"/>
    <property type="evidence" value="ECO:0007669"/>
    <property type="project" value="UniProtKB-UniRule"/>
</dbReference>
<comment type="subcellular location">
    <subcellularLocation>
        <location evidence="6">Cell membrane</location>
        <topology evidence="6">Single-pass membrane protein</topology>
    </subcellularLocation>
</comment>
<evidence type="ECO:0000259" key="7">
    <source>
        <dbReference type="SMART" id="SM00900"/>
    </source>
</evidence>
<keyword evidence="4 6" id="KW-0288">FMN</keyword>
<gene>
    <name evidence="6" type="primary">rnfG</name>
    <name evidence="8" type="ORF">SAMN02745111_00142</name>
</gene>
<feature type="domain" description="FMN-binding" evidence="7">
    <location>
        <begin position="106"/>
        <end position="195"/>
    </location>
</feature>
<dbReference type="EC" id="7.-.-.-" evidence="6"/>
<comment type="function">
    <text evidence="6">Part of a membrane-bound complex that couples electron transfer with translocation of ions across the membrane.</text>
</comment>
<keyword evidence="3 6" id="KW-0285">Flavoprotein</keyword>
<proteinExistence type="inferred from homology"/>
<sequence>MKDMIKNSLILFVITLVAGFSLGSVYDITKAPRAKQEKLATDRAYKEVFADASKFDEKKVNTKKMNKFIADEGVKTSQAEIETVVEAKDNSGKLLGYVFTVVSKEGYGGDIKFTMGVDNDGKLGGISILSINETAGLGMQANTDGFKKQFKGKQVESITYSKTGATKDNEIDAISGATITTSTMTNGVNAGLYCFKYLAGGKANE</sequence>
<evidence type="ECO:0000313" key="9">
    <source>
        <dbReference type="Proteomes" id="UP000190814"/>
    </source>
</evidence>
<evidence type="ECO:0000256" key="1">
    <source>
        <dbReference type="ARBA" id="ARBA00022448"/>
    </source>
</evidence>
<accession>A0A1T4V4X2</accession>
<keyword evidence="9" id="KW-1185">Reference proteome</keyword>
<evidence type="ECO:0000256" key="3">
    <source>
        <dbReference type="ARBA" id="ARBA00022630"/>
    </source>
</evidence>
<dbReference type="InterPro" id="IPR007329">
    <property type="entry name" value="FMN-bd"/>
</dbReference>
<dbReference type="GO" id="GO:0010181">
    <property type="term" value="F:FMN binding"/>
    <property type="evidence" value="ECO:0007669"/>
    <property type="project" value="InterPro"/>
</dbReference>
<dbReference type="Pfam" id="PF04205">
    <property type="entry name" value="FMN_bind"/>
    <property type="match status" value="1"/>
</dbReference>
<evidence type="ECO:0000256" key="4">
    <source>
        <dbReference type="ARBA" id="ARBA00022643"/>
    </source>
</evidence>
<dbReference type="PIRSF" id="PIRSF006091">
    <property type="entry name" value="E_trnsport_RnfG"/>
    <property type="match status" value="1"/>
</dbReference>
<comment type="similarity">
    <text evidence="6">Belongs to the RnfG family.</text>
</comment>
<organism evidence="8 9">
    <name type="scientific">Eubacterium uniforme</name>
    <dbReference type="NCBI Taxonomy" id="39495"/>
    <lineage>
        <taxon>Bacteria</taxon>
        <taxon>Bacillati</taxon>
        <taxon>Bacillota</taxon>
        <taxon>Clostridia</taxon>
        <taxon>Eubacteriales</taxon>
        <taxon>Eubacteriaceae</taxon>
        <taxon>Eubacterium</taxon>
    </lineage>
</organism>
<evidence type="ECO:0000256" key="6">
    <source>
        <dbReference type="HAMAP-Rule" id="MF_00479"/>
    </source>
</evidence>
<dbReference type="RefSeq" id="WP_078765034.1">
    <property type="nucleotide sequence ID" value="NZ_FUXZ01000002.1"/>
</dbReference>
<keyword evidence="1 6" id="KW-0813">Transport</keyword>
<keyword evidence="5 6" id="KW-0249">Electron transport</keyword>
<evidence type="ECO:0000256" key="2">
    <source>
        <dbReference type="ARBA" id="ARBA00022553"/>
    </source>
</evidence>
<keyword evidence="6" id="KW-0472">Membrane</keyword>
<keyword evidence="6" id="KW-1133">Transmembrane helix</keyword>
<name>A0A1T4V4X2_9FIRM</name>
<dbReference type="OrthoDB" id="9787579at2"/>
<comment type="cofactor">
    <cofactor evidence="6">
        <name>FMN</name>
        <dbReference type="ChEBI" id="CHEBI:58210"/>
    </cofactor>
</comment>
<dbReference type="PANTHER" id="PTHR36118">
    <property type="entry name" value="ION-TRANSLOCATING OXIDOREDUCTASE COMPLEX SUBUNIT G"/>
    <property type="match status" value="1"/>
</dbReference>
<evidence type="ECO:0000256" key="5">
    <source>
        <dbReference type="ARBA" id="ARBA00022982"/>
    </source>
</evidence>
<evidence type="ECO:0000313" key="8">
    <source>
        <dbReference type="EMBL" id="SKA59985.1"/>
    </source>
</evidence>
<keyword evidence="6" id="KW-1003">Cell membrane</keyword>